<dbReference type="Pfam" id="PF06246">
    <property type="entry name" value="Isy1"/>
    <property type="match status" value="1"/>
</dbReference>
<dbReference type="InterPro" id="IPR037200">
    <property type="entry name" value="Isy1_sf"/>
</dbReference>
<dbReference type="STRING" id="334426.A0A0R3PRH3"/>
<gene>
    <name evidence="4" type="ORF">ACOC_LOCUS8104</name>
</gene>
<comment type="subcellular location">
    <subcellularLocation>
        <location evidence="1">Nucleus</location>
    </subcellularLocation>
</comment>
<proteinExistence type="inferred from homology"/>
<evidence type="ECO:0000256" key="3">
    <source>
        <dbReference type="ARBA" id="ARBA00023242"/>
    </source>
</evidence>
<dbReference type="SUPFAM" id="SSF140102">
    <property type="entry name" value="ISY1 domain-like"/>
    <property type="match status" value="1"/>
</dbReference>
<evidence type="ECO:0000313" key="6">
    <source>
        <dbReference type="WBParaSite" id="ACOC_0000810301-mRNA-1"/>
    </source>
</evidence>
<name>A0A0R3PRH3_ANGCS</name>
<dbReference type="OrthoDB" id="1739576at2759"/>
<reference evidence="4 5" key="2">
    <citation type="submission" date="2018-11" db="EMBL/GenBank/DDBJ databases">
        <authorList>
            <consortium name="Pathogen Informatics"/>
        </authorList>
    </citation>
    <scope>NUCLEOTIDE SEQUENCE [LARGE SCALE GENOMIC DNA]</scope>
    <source>
        <strain evidence="4 5">Costa Rica</strain>
    </source>
</reference>
<keyword evidence="3" id="KW-0539">Nucleus</keyword>
<accession>A0A0R3PRH3</accession>
<sequence length="275" mass="32196">MARNAEKAMTALARWRRLKEEEEKGPIAKRPHDTSLCNNLTDAERFRRESFFLFLVAKEIAKKIALIQNPGLGEFKIRDLNDEINKMIRIKYAWEMRIKDLGGMDYRKMSARELDKEGREVASNKGYKYFGAAKDLPGVRELFEESKELEQMRKTRAELMRNVDADYYGYLDDDDGLLIPLEQEEEKKAIEQAKEYFAKHGAERYQKEFGDDLDEDIYKIQDDSDDDDIDTKESIVVGEDGKQMTIKHVLVPSQADIEEMIMERKKQELIEKYLS</sequence>
<protein>
    <submittedName>
        <fullName evidence="6">Isy1-like splicing family protein</fullName>
    </submittedName>
</protein>
<dbReference type="GO" id="GO:0005634">
    <property type="term" value="C:nucleus"/>
    <property type="evidence" value="ECO:0007669"/>
    <property type="project" value="UniProtKB-SubCell"/>
</dbReference>
<reference evidence="6" key="1">
    <citation type="submission" date="2017-02" db="UniProtKB">
        <authorList>
            <consortium name="WormBaseParasite"/>
        </authorList>
    </citation>
    <scope>IDENTIFICATION</scope>
</reference>
<dbReference type="AlphaFoldDB" id="A0A0R3PRH3"/>
<keyword evidence="5" id="KW-1185">Reference proteome</keyword>
<dbReference type="PANTHER" id="PTHR13021">
    <property type="entry name" value="PRE-MRNA-SPLICING FACTOR ISY1"/>
    <property type="match status" value="1"/>
</dbReference>
<evidence type="ECO:0000256" key="1">
    <source>
        <dbReference type="ARBA" id="ARBA00004123"/>
    </source>
</evidence>
<dbReference type="GO" id="GO:0000350">
    <property type="term" value="P:generation of catalytic spliceosome for second transesterification step"/>
    <property type="evidence" value="ECO:0007669"/>
    <property type="project" value="InterPro"/>
</dbReference>
<evidence type="ECO:0000313" key="4">
    <source>
        <dbReference type="EMBL" id="VDM59689.1"/>
    </source>
</evidence>
<dbReference type="Proteomes" id="UP000267027">
    <property type="component" value="Unassembled WGS sequence"/>
</dbReference>
<dbReference type="Gene3D" id="1.10.287.660">
    <property type="entry name" value="Helix hairpin bin"/>
    <property type="match status" value="1"/>
</dbReference>
<comment type="similarity">
    <text evidence="2">Belongs to the ISY1 family.</text>
</comment>
<evidence type="ECO:0000256" key="2">
    <source>
        <dbReference type="ARBA" id="ARBA00007002"/>
    </source>
</evidence>
<organism evidence="6">
    <name type="scientific">Angiostrongylus costaricensis</name>
    <name type="common">Nematode worm</name>
    <dbReference type="NCBI Taxonomy" id="334426"/>
    <lineage>
        <taxon>Eukaryota</taxon>
        <taxon>Metazoa</taxon>
        <taxon>Ecdysozoa</taxon>
        <taxon>Nematoda</taxon>
        <taxon>Chromadorea</taxon>
        <taxon>Rhabditida</taxon>
        <taxon>Rhabditina</taxon>
        <taxon>Rhabditomorpha</taxon>
        <taxon>Strongyloidea</taxon>
        <taxon>Metastrongylidae</taxon>
        <taxon>Angiostrongylus</taxon>
    </lineage>
</organism>
<dbReference type="InterPro" id="IPR009360">
    <property type="entry name" value="Isy1"/>
</dbReference>
<dbReference type="FunFam" id="1.10.287.660:FF:000001">
    <property type="entry name" value="pre-mRNA-splicing factor ISY1 homolog"/>
    <property type="match status" value="1"/>
</dbReference>
<dbReference type="WBParaSite" id="ACOC_0000810301-mRNA-1">
    <property type="protein sequence ID" value="ACOC_0000810301-mRNA-1"/>
    <property type="gene ID" value="ACOC_0000810301"/>
</dbReference>
<dbReference type="InterPro" id="IPR029012">
    <property type="entry name" value="Helix_hairpin_bin_sf"/>
</dbReference>
<dbReference type="EMBL" id="UYYA01004116">
    <property type="protein sequence ID" value="VDM59689.1"/>
    <property type="molecule type" value="Genomic_DNA"/>
</dbReference>
<dbReference type="OMA" id="YHWERRI"/>
<evidence type="ECO:0000313" key="5">
    <source>
        <dbReference type="Proteomes" id="UP000267027"/>
    </source>
</evidence>